<dbReference type="InterPro" id="IPR050546">
    <property type="entry name" value="Glycosyl_Hydrlase_16"/>
</dbReference>
<dbReference type="InParanoid" id="A0A0C2WLL6"/>
<dbReference type="CDD" id="cd02181">
    <property type="entry name" value="GH16_fungal_Lam16A_glucanase"/>
    <property type="match status" value="1"/>
</dbReference>
<feature type="signal peptide" evidence="1">
    <location>
        <begin position="1"/>
        <end position="17"/>
    </location>
</feature>
<dbReference type="Pfam" id="PF26113">
    <property type="entry name" value="GH16_XgeA"/>
    <property type="match status" value="1"/>
</dbReference>
<dbReference type="PANTHER" id="PTHR10963:SF24">
    <property type="entry name" value="GLYCOSIDASE C21B10.07-RELATED"/>
    <property type="match status" value="1"/>
</dbReference>
<evidence type="ECO:0000313" key="3">
    <source>
        <dbReference type="EMBL" id="KIL57078.1"/>
    </source>
</evidence>
<dbReference type="HOGENOM" id="CLU_016972_1_1_1"/>
<dbReference type="PROSITE" id="PS51762">
    <property type="entry name" value="GH16_2"/>
    <property type="match status" value="1"/>
</dbReference>
<proteinExistence type="predicted"/>
<protein>
    <submittedName>
        <fullName evidence="3">Glycoside hydrolase family 16 protein</fullName>
    </submittedName>
</protein>
<dbReference type="OrthoDB" id="192832at2759"/>
<dbReference type="Gene3D" id="2.60.120.200">
    <property type="match status" value="1"/>
</dbReference>
<dbReference type="PANTHER" id="PTHR10963">
    <property type="entry name" value="GLYCOSYL HYDROLASE-RELATED"/>
    <property type="match status" value="1"/>
</dbReference>
<keyword evidence="3" id="KW-0378">Hydrolase</keyword>
<gene>
    <name evidence="3" type="ORF">M378DRAFT_420178</name>
</gene>
<dbReference type="Proteomes" id="UP000054549">
    <property type="component" value="Unassembled WGS sequence"/>
</dbReference>
<dbReference type="GO" id="GO:0009251">
    <property type="term" value="P:glucan catabolic process"/>
    <property type="evidence" value="ECO:0007669"/>
    <property type="project" value="TreeGrafter"/>
</dbReference>
<accession>A0A0C2WLL6</accession>
<dbReference type="InterPro" id="IPR013320">
    <property type="entry name" value="ConA-like_dom_sf"/>
</dbReference>
<evidence type="ECO:0000256" key="1">
    <source>
        <dbReference type="SAM" id="SignalP"/>
    </source>
</evidence>
<dbReference type="InterPro" id="IPR000757">
    <property type="entry name" value="Beta-glucanase-like"/>
</dbReference>
<evidence type="ECO:0000259" key="2">
    <source>
        <dbReference type="PROSITE" id="PS51762"/>
    </source>
</evidence>
<dbReference type="AlphaFoldDB" id="A0A0C2WLL6"/>
<organism evidence="3 4">
    <name type="scientific">Amanita muscaria (strain Koide BX008)</name>
    <dbReference type="NCBI Taxonomy" id="946122"/>
    <lineage>
        <taxon>Eukaryota</taxon>
        <taxon>Fungi</taxon>
        <taxon>Dikarya</taxon>
        <taxon>Basidiomycota</taxon>
        <taxon>Agaricomycotina</taxon>
        <taxon>Agaricomycetes</taxon>
        <taxon>Agaricomycetidae</taxon>
        <taxon>Agaricales</taxon>
        <taxon>Pluteineae</taxon>
        <taxon>Amanitaceae</taxon>
        <taxon>Amanita</taxon>
    </lineage>
</organism>
<feature type="chain" id="PRO_5002158059" evidence="1">
    <location>
        <begin position="18"/>
        <end position="312"/>
    </location>
</feature>
<reference evidence="3 4" key="1">
    <citation type="submission" date="2014-04" db="EMBL/GenBank/DDBJ databases">
        <title>Evolutionary Origins and Diversification of the Mycorrhizal Mutualists.</title>
        <authorList>
            <consortium name="DOE Joint Genome Institute"/>
            <consortium name="Mycorrhizal Genomics Consortium"/>
            <person name="Kohler A."/>
            <person name="Kuo A."/>
            <person name="Nagy L.G."/>
            <person name="Floudas D."/>
            <person name="Copeland A."/>
            <person name="Barry K.W."/>
            <person name="Cichocki N."/>
            <person name="Veneault-Fourrey C."/>
            <person name="LaButti K."/>
            <person name="Lindquist E.A."/>
            <person name="Lipzen A."/>
            <person name="Lundell T."/>
            <person name="Morin E."/>
            <person name="Murat C."/>
            <person name="Riley R."/>
            <person name="Ohm R."/>
            <person name="Sun H."/>
            <person name="Tunlid A."/>
            <person name="Henrissat B."/>
            <person name="Grigoriev I.V."/>
            <person name="Hibbett D.S."/>
            <person name="Martin F."/>
        </authorList>
    </citation>
    <scope>NUCLEOTIDE SEQUENCE [LARGE SCALE GENOMIC DNA]</scope>
    <source>
        <strain evidence="3 4">Koide BX008</strain>
    </source>
</reference>
<dbReference type="STRING" id="946122.A0A0C2WLL6"/>
<dbReference type="EMBL" id="KN818383">
    <property type="protein sequence ID" value="KIL57078.1"/>
    <property type="molecule type" value="Genomic_DNA"/>
</dbReference>
<keyword evidence="4" id="KW-1185">Reference proteome</keyword>
<feature type="domain" description="GH16" evidence="2">
    <location>
        <begin position="17"/>
        <end position="282"/>
    </location>
</feature>
<dbReference type="SUPFAM" id="SSF49899">
    <property type="entry name" value="Concanavalin A-like lectins/glucanases"/>
    <property type="match status" value="1"/>
</dbReference>
<keyword evidence="1" id="KW-0732">Signal</keyword>
<sequence length="312" mass="33818">MWGFLFFLPLLTGNALAGQYQLTDSYAGQGFLDGFYFEAISDPTRGRVNYVDAGTASQQNLTYASKNHFILRADFTSYLDPNGPGRNSVRIKSNKQYTTSVMVFNLYHMPTGCGTWPAIWTVGNDWPNQGEIDMLEGINDVAPNQVTLHTGSGCTMPASRPQTGTSGGDNCDSYATNNVGCGVRLTSSNSNYGHGFNANGGGWYAIERSTNGIKVWFWSRAGSAPQDVQHGTSTVNTDNWGMPAADFPSGSCDISQYFGPHNIVINLDFCGDWAGAAYAQSGCPSTCVDFVNNNPGAFQDSYFDIAWLNVYT</sequence>
<name>A0A0C2WLL6_AMAMK</name>
<dbReference type="GO" id="GO:0004553">
    <property type="term" value="F:hydrolase activity, hydrolyzing O-glycosyl compounds"/>
    <property type="evidence" value="ECO:0007669"/>
    <property type="project" value="InterPro"/>
</dbReference>
<evidence type="ECO:0000313" key="4">
    <source>
        <dbReference type="Proteomes" id="UP000054549"/>
    </source>
</evidence>